<dbReference type="OrthoDB" id="3182339at2759"/>
<evidence type="ECO:0000256" key="1">
    <source>
        <dbReference type="ARBA" id="ARBA00000707"/>
    </source>
</evidence>
<feature type="domain" description="DUF3645" evidence="9">
    <location>
        <begin position="2309"/>
        <end position="2340"/>
    </location>
</feature>
<dbReference type="RefSeq" id="XP_007735268.1">
    <property type="nucleotide sequence ID" value="XM_007737078.1"/>
</dbReference>
<feature type="compositionally biased region" description="Basic and acidic residues" evidence="7">
    <location>
        <begin position="3055"/>
        <end position="3068"/>
    </location>
</feature>
<evidence type="ECO:0000313" key="12">
    <source>
        <dbReference type="Proteomes" id="UP000019478"/>
    </source>
</evidence>
<evidence type="ECO:0000256" key="5">
    <source>
        <dbReference type="ARBA" id="ARBA00022801"/>
    </source>
</evidence>
<dbReference type="Pfam" id="PF12340">
    <property type="entry name" value="DUF3638"/>
    <property type="match status" value="1"/>
</dbReference>
<keyword evidence="5" id="KW-0378">Hydrolase</keyword>
<evidence type="ECO:0000256" key="4">
    <source>
        <dbReference type="ARBA" id="ARBA00022786"/>
    </source>
</evidence>
<dbReference type="InterPro" id="IPR051346">
    <property type="entry name" value="OTU_Deubiquitinase"/>
</dbReference>
<feature type="region of interest" description="Disordered" evidence="7">
    <location>
        <begin position="3039"/>
        <end position="3129"/>
    </location>
</feature>
<comment type="catalytic activity">
    <reaction evidence="1">
        <text>Thiol-dependent hydrolysis of ester, thioester, amide, peptide and isopeptide bonds formed by the C-terminal Gly of ubiquitin (a 76-residue protein attached to proteins as an intracellular targeting signal).</text>
        <dbReference type="EC" id="3.4.19.12"/>
    </reaction>
</comment>
<proteinExistence type="predicted"/>
<evidence type="ECO:0000256" key="3">
    <source>
        <dbReference type="ARBA" id="ARBA00022670"/>
    </source>
</evidence>
<sequence>MVTSVKAVGDTSDLGGTINEWKLSRALKDLPQQGGTVLLHIRAQNAGIMISKVHGSIHIEAFELSPLNHPVLTTKGRLQRSFPGPALALTVDAFEQPDFQATVAHTLAKMSHQSAPDTQPKVGKAGRMHDENRDTTHPKIVTELFMGFLAPVGKPVEVPCVWKNTREEVMWHDALLPWRRSPLWLLLRVAMQLTFARWAGPGNPSADYYKTFILFLMGRVLQMSIPHGIHCDVLYAMNAKLGRRLLKLDASVPRSGLAVVRATMRKTTGHIGERWARVMQDASPRHDLTLLETLDFERDVWTTLDGLADFVSSLSVRENHTAVATFQPTSILVNHPASALPSPPGNSTEYTVYNLKAFEAWVACHLPQWLKHHIGDVTTCGRLHVLIKSYYQTASSRYVGNPESFSVLLLTTIELWIACDQSALHLCSLLKDYNPGVPPDVVQGLILPSKSQMQRLLYAEDYLERRRGTAGHPSPSIYRAYGQETCFAVRYFDQSLEHQQLRRVIETTAIQMRQTKIDELRCKKEEYASLMRRYDANTCDYYEVVVDYNDVPEQRHSAVCRRCLYKRQANNINIEIHEWPLPRNELDTKSTVFELHVPPYFAQWRDTTLFLLTGVLKARPPCADQPRARYTLSTYSGLSSFFVPPSSTQRLVLLSQAKPHGVTHRHSKTIPTITEQDICLDNGLRYRYYDKETSIFVEKYDVKDEILDSLTYQLPASSSSMQQFLFRPSGAPSGPSPNEVIASQSDCPEHISLDEYKALCTISLGYRIQWQNILLQLSAPSVDFRKVETGLMVLQSIHQVGPREDGGVFRSGHAVVADQTFATALLRSLDESFQRFRGNWESFQAVSTFISVAARLLFLITTEDIQFRCLAYLREIQAGTFNWVDRLTDKAYRASNDLHRAELLAHARKLALVCAGTFNVDDSFLDDVLASPEDGSVFIQCCILIHNMTPPAMEASDPLTPILYHRWKSLCYRSYPVLANQIVNVQRRCLDDAMGKTWSAYVAGGCWRTVSDEFDYWLVNALPLECGQKPMVVHYNLLTGELLVDGLPLARLPPNYRKHVTYRTLFGQSDLEVMPTTVTGLQFSGKRDHAGYTIHLGIRAITDELNLASSDLLVQAVKDGETYELVPSRVLQGELPLYFTESFVHWYNTRDDTVEFRPVDDPWTASPDHWKLVRDRGHDKWRMVKGGSSLISVKSETWKAIGEILAPLEELLHLHGVLQHSSSTLEVGLPRLMLSFFLKSRTSQLRSKQFRGLTIDPDQSLGTLVGLQSKLMLQDHATGRQLLIVPGGHASFQKRCDHVHVTIKYDGTNTTIKAHAYPIDAQLGRLLDNGTLQSKLWLCYLHALTSFCLPDPFMQRTGTEQALTILNSVAVRSFDRLSQETIELLHHIARLTAGRRYYPANERVMQEVEWTPELGFLAQHGGFFNSVQFIFGQAERDGVFYPGQYEKPPRLAHVEPDLLHRDSMRSSIFRVAGFGAEDHTIEWDAVYSGRDRDQESTQGFKAFVTSDFVFHERPTIHYPVPPGCRARLWHFFALKHPVLGPEAPIPPSELKYDAVLLQGWDNFVAKHWCALHRILTGAQPRFDKFRLMIWLSTLAFAKDSNTEVVQTLASLFVLPSMAQISPPAIASFQLSEGVAFCKGSLKPALNPAHLPFTQCPEWKVVRDSNASESSELGRHQHRQFQISQNRSLNQFIQALETQWPCEVPNSPNVAESHIYIDTGKAMELARPKFITWYNNRRFNQYLHEVGDALQGVMVASVEAPSSHSTYPGRARARARPFVSIDDLFTGFSPSIASYKSDFMTDDLLTCTNTSNTTPRLASLVNDLESRVSSSFENGYVEDLRRSLLSLRGRDKQYEVSLHGKHLKDILGNNLDRCKDRVQQIYATIWSAITHVDNDTGEQTFEQLRRKEKMAVADSTGQRPRVCPIFLLQQLSRHRWPKVPENWRRCLVRRVDLIKELRNPGHTNWDPAEYPESLLLEVESGFMIRDVQEDVARQMRNAAENATMQLNMGEGKSSVIVPIVAAALADGSRLLRLLTTKPQAKQMAQMLVSKLGGLLDRRVYHMPFSRSLRLQVADAVMIGQMCRECMVNGHVLLVQPEHVLSLRLMGLECLVTGKDAIGRSLLLTQEFFNTSSQDIVDESDESFSVKFELVYTMGMQRPIEFSPRRWTCIQDVLDRVKEYAPEVASEFPSAMEVYEGSPGSFPRTRILDNSGQRRLFTHVATWICENGLYGFPIASQPEPVRQAVLRYLTDSTLSADRIAQLESQLQGGFWINSTSQILFLLRGLLAGGILPFVFRQKRYRVQYGLDGSRRPRTKLAVPYRAKDSPTLRSEFSHPDVVIALTCLSHYYGGLEDDDLFLTFDHLFRSDQADAEYQEWVKDAPYLAESFRHLSGINLKDRSQCTKQVFPPLRHSKKTIDYFLTHLVFPKEMREFPHKLSASGWDIGQIKTYPTSGFSGTNDSRITLPLSVTPLDLQEQQHTNALVLEHLLRPENSILHIPAQAEVWSATERLLDMVTEMDPPPQVILDVGAQILDLSNLEVARGWLKRKQGHKQSQAVVFFDEDDDLSVLDCNGRIERLQTSPFADQLDVCLVYLDESHTRGTDLRLPEYYKAAVTLGANLTKDRLIQACMRMRKLGHGQSVVFCVSDEIKTQLLSSKKASGDTGISVSDVLCWAITETWSDIGRSMPLWTVQGRRFEHQQELWAEARIEGGLSLTQSHAEKFLEDESQILKDRYQPRTVIRATSSTPTEPNVNLRRITNRSLQFNCQEHDVASFQEEQERELSPEVVQEREVQRPPRTQPVQPYIHPDLTAFVKDGIISAGSKAFKPAFETLRQTSAATHTDVSQFPGDVLVTGDYASTVQDTGRCSLLDAYQRQVQWILTSMGTGSDNVVKHLVIISPYEAQMLQTDIRNSKKVMLHLYTPRPNLGIRPLDGLDLYVVSAVRELPILPPHHVTQLNLFAGQLYFKSFTEYVEVCTTLGLAWQKADDGCTIAADVFMIRDRSGQTRRASSFRESPVPFLRVLMTQIRRNCKEIDKTHMGAVLGGRLLGPSDFEDESSKDEGSEDESRKPAPESESESESGLKYESESESESKPESDFLSVNRSLSLSLSRSLHGSEEIDELPQMSNFSSKRR</sequence>
<dbReference type="InterPro" id="IPR022105">
    <property type="entry name" value="DUF3645"/>
</dbReference>
<feature type="domain" description="DUF3638" evidence="8">
    <location>
        <begin position="1961"/>
        <end position="2182"/>
    </location>
</feature>
<dbReference type="HOGENOM" id="CLU_000211_1_0_1"/>
<dbReference type="InterPro" id="IPR022099">
    <property type="entry name" value="DUF3638"/>
</dbReference>
<evidence type="ECO:0000259" key="8">
    <source>
        <dbReference type="Pfam" id="PF12340"/>
    </source>
</evidence>
<dbReference type="GO" id="GO:0006508">
    <property type="term" value="P:proteolysis"/>
    <property type="evidence" value="ECO:0007669"/>
    <property type="project" value="UniProtKB-KW"/>
</dbReference>
<dbReference type="GO" id="GO:0004843">
    <property type="term" value="F:cysteine-type deubiquitinase activity"/>
    <property type="evidence" value="ECO:0007669"/>
    <property type="project" value="UniProtKB-EC"/>
</dbReference>
<organism evidence="11 12">
    <name type="scientific">Capronia epimyces CBS 606.96</name>
    <dbReference type="NCBI Taxonomy" id="1182542"/>
    <lineage>
        <taxon>Eukaryota</taxon>
        <taxon>Fungi</taxon>
        <taxon>Dikarya</taxon>
        <taxon>Ascomycota</taxon>
        <taxon>Pezizomycotina</taxon>
        <taxon>Eurotiomycetes</taxon>
        <taxon>Chaetothyriomycetidae</taxon>
        <taxon>Chaetothyriales</taxon>
        <taxon>Herpotrichiellaceae</taxon>
        <taxon>Capronia</taxon>
    </lineage>
</organism>
<evidence type="ECO:0000256" key="2">
    <source>
        <dbReference type="ARBA" id="ARBA00012759"/>
    </source>
</evidence>
<protein>
    <recommendedName>
        <fullName evidence="2">ubiquitinyl hydrolase 1</fullName>
        <ecNumber evidence="2">3.4.19.12</ecNumber>
    </recommendedName>
</protein>
<dbReference type="eggNOG" id="ENOG502QUFK">
    <property type="taxonomic scope" value="Eukaryota"/>
</dbReference>
<evidence type="ECO:0000256" key="7">
    <source>
        <dbReference type="SAM" id="MobiDB-lite"/>
    </source>
</evidence>
<dbReference type="GeneID" id="19171068"/>
<keyword evidence="3" id="KW-0645">Protease</keyword>
<feature type="region of interest" description="Disordered" evidence="7">
    <location>
        <begin position="2772"/>
        <end position="2800"/>
    </location>
</feature>
<dbReference type="Pfam" id="PF20255">
    <property type="entry name" value="DUF6606"/>
    <property type="match status" value="1"/>
</dbReference>
<accession>W9XTK8</accession>
<feature type="region of interest" description="Disordered" evidence="7">
    <location>
        <begin position="110"/>
        <end position="133"/>
    </location>
</feature>
<evidence type="ECO:0000259" key="10">
    <source>
        <dbReference type="Pfam" id="PF20255"/>
    </source>
</evidence>
<feature type="compositionally biased region" description="Basic and acidic residues" evidence="7">
    <location>
        <begin position="3076"/>
        <end position="3092"/>
    </location>
</feature>
<feature type="domain" description="DUF6606" evidence="10">
    <location>
        <begin position="2"/>
        <end position="222"/>
    </location>
</feature>
<feature type="compositionally biased region" description="Polar residues" evidence="7">
    <location>
        <begin position="3120"/>
        <end position="3129"/>
    </location>
</feature>
<dbReference type="Proteomes" id="UP000019478">
    <property type="component" value="Unassembled WGS sequence"/>
</dbReference>
<gene>
    <name evidence="11" type="ORF">A1O3_06964</name>
</gene>
<dbReference type="EMBL" id="AMGY01000006">
    <property type="protein sequence ID" value="EXJ80680.1"/>
    <property type="molecule type" value="Genomic_DNA"/>
</dbReference>
<dbReference type="PANTHER" id="PTHR13367:SF34">
    <property type="match status" value="1"/>
</dbReference>
<dbReference type="InterPro" id="IPR046541">
    <property type="entry name" value="DUF6606"/>
</dbReference>
<evidence type="ECO:0000256" key="6">
    <source>
        <dbReference type="ARBA" id="ARBA00022807"/>
    </source>
</evidence>
<dbReference type="Pfam" id="PF12359">
    <property type="entry name" value="DUF3645"/>
    <property type="match status" value="1"/>
</dbReference>
<dbReference type="PANTHER" id="PTHR13367">
    <property type="entry name" value="UBIQUITIN THIOESTERASE"/>
    <property type="match status" value="1"/>
</dbReference>
<name>W9XTK8_9EURO</name>
<dbReference type="EC" id="3.4.19.12" evidence="2"/>
<keyword evidence="6" id="KW-0788">Thiol protease</keyword>
<reference evidence="11 12" key="1">
    <citation type="submission" date="2013-03" db="EMBL/GenBank/DDBJ databases">
        <title>The Genome Sequence of Capronia epimyces CBS 606.96.</title>
        <authorList>
            <consortium name="The Broad Institute Genomics Platform"/>
            <person name="Cuomo C."/>
            <person name="de Hoog S."/>
            <person name="Gorbushina A."/>
            <person name="Walker B."/>
            <person name="Young S.K."/>
            <person name="Zeng Q."/>
            <person name="Gargeya S."/>
            <person name="Fitzgerald M."/>
            <person name="Haas B."/>
            <person name="Abouelleil A."/>
            <person name="Allen A.W."/>
            <person name="Alvarado L."/>
            <person name="Arachchi H.M."/>
            <person name="Berlin A.M."/>
            <person name="Chapman S.B."/>
            <person name="Gainer-Dewar J."/>
            <person name="Goldberg J."/>
            <person name="Griggs A."/>
            <person name="Gujja S."/>
            <person name="Hansen M."/>
            <person name="Howarth C."/>
            <person name="Imamovic A."/>
            <person name="Ireland A."/>
            <person name="Larimer J."/>
            <person name="McCowan C."/>
            <person name="Murphy C."/>
            <person name="Pearson M."/>
            <person name="Poon T.W."/>
            <person name="Priest M."/>
            <person name="Roberts A."/>
            <person name="Saif S."/>
            <person name="Shea T."/>
            <person name="Sisk P."/>
            <person name="Sykes S."/>
            <person name="Wortman J."/>
            <person name="Nusbaum C."/>
            <person name="Birren B."/>
        </authorList>
    </citation>
    <scope>NUCLEOTIDE SEQUENCE [LARGE SCALE GENOMIC DNA]</scope>
    <source>
        <strain evidence="11 12">CBS 606.96</strain>
    </source>
</reference>
<evidence type="ECO:0000313" key="11">
    <source>
        <dbReference type="EMBL" id="EXJ80680.1"/>
    </source>
</evidence>
<keyword evidence="12" id="KW-1185">Reference proteome</keyword>
<dbReference type="STRING" id="1182542.W9XTK8"/>
<keyword evidence="4" id="KW-0833">Ubl conjugation pathway</keyword>
<feature type="compositionally biased region" description="Low complexity" evidence="7">
    <location>
        <begin position="3095"/>
        <end position="3109"/>
    </location>
</feature>
<comment type="caution">
    <text evidence="11">The sequence shown here is derived from an EMBL/GenBank/DDBJ whole genome shotgun (WGS) entry which is preliminary data.</text>
</comment>
<evidence type="ECO:0000259" key="9">
    <source>
        <dbReference type="Pfam" id="PF12359"/>
    </source>
</evidence>
<feature type="compositionally biased region" description="Basic and acidic residues" evidence="7">
    <location>
        <begin position="2777"/>
        <end position="2791"/>
    </location>
</feature>